<dbReference type="KEGG" id="tmo:TMO_c0651"/>
<name>I3TWX3_TISMK</name>
<protein>
    <submittedName>
        <fullName evidence="1">Uncharacterized protein</fullName>
    </submittedName>
</protein>
<gene>
    <name evidence="1" type="ordered locus">TMO_c0651</name>
</gene>
<organism evidence="1 2">
    <name type="scientific">Tistrella mobilis (strain KA081020-065)</name>
    <dbReference type="NCBI Taxonomy" id="1110502"/>
    <lineage>
        <taxon>Bacteria</taxon>
        <taxon>Pseudomonadati</taxon>
        <taxon>Pseudomonadota</taxon>
        <taxon>Alphaproteobacteria</taxon>
        <taxon>Geminicoccales</taxon>
        <taxon>Geminicoccaceae</taxon>
        <taxon>Tistrella</taxon>
    </lineage>
</organism>
<dbReference type="SUPFAM" id="SSF51905">
    <property type="entry name" value="FAD/NAD(P)-binding domain"/>
    <property type="match status" value="1"/>
</dbReference>
<dbReference type="Proteomes" id="UP000005258">
    <property type="component" value="Plasmid pTM3"/>
</dbReference>
<evidence type="ECO:0000313" key="1">
    <source>
        <dbReference type="EMBL" id="AFK57261.1"/>
    </source>
</evidence>
<keyword evidence="1" id="KW-0614">Plasmid</keyword>
<accession>I3TWX3</accession>
<reference evidence="1 2" key="1">
    <citation type="journal article" date="2012" name="J. Am. Chem. Soc.">
        <title>Bacterial biosynthesis and maturation of the didemnin anti-cancer agents.</title>
        <authorList>
            <person name="Xu Y."/>
            <person name="Kersten R.D."/>
            <person name="Nam S.J."/>
            <person name="Lu L."/>
            <person name="Al-Suwailem A.M."/>
            <person name="Zheng H."/>
            <person name="Fenical W."/>
            <person name="Dorrestein P.C."/>
            <person name="Moore B.S."/>
            <person name="Qian P.Y."/>
        </authorList>
    </citation>
    <scope>NUCLEOTIDE SEQUENCE [LARGE SCALE GENOMIC DNA]</scope>
    <source>
        <strain evidence="1 2">KA081020-065</strain>
    </source>
</reference>
<dbReference type="AlphaFoldDB" id="I3TWX3"/>
<dbReference type="EMBL" id="CP003239">
    <property type="protein sequence ID" value="AFK57261.1"/>
    <property type="molecule type" value="Genomic_DNA"/>
</dbReference>
<dbReference type="InterPro" id="IPR036188">
    <property type="entry name" value="FAD/NAD-bd_sf"/>
</dbReference>
<dbReference type="HOGENOM" id="CLU_713591_0_0_5"/>
<sequence length="387" mass="41208">MGLLTATPALLDHRLTVIDAGPRPGPGAFPGYRIQSNSTGSDFFGWVDPAGPFGPVLDDPAVRRLREHRGAFDLALLAGALDRFGDRLATLLPPDRLIREDPLVHVAVDKEAIGLTLASGRRIDTRALVLALGITEPAHDALAPWAARTIPSGRIVRDHLAALPPLPADRPVRIVIAGGSHSAYSAALVLADAVDAGRLSAEVTILHRGPARLFYPNMDAQVAEPHGPLEALPDLARDICPETGQVFRYSGLRHRARALFREIAQGARQGFTQRQIPAIDDAADLLDRADLIVQALGYQSRRLAMTIDGRPWDPAGGRAVVRPGPDGRIPLPEGSPAQIFVMGMDPYPYDDGALTPTGQYALRGGQILAALARPPAAGQPLPLAEPV</sequence>
<geneLocation type="plasmid" evidence="1 2">
    <name>pTM3</name>
</geneLocation>
<evidence type="ECO:0000313" key="2">
    <source>
        <dbReference type="Proteomes" id="UP000005258"/>
    </source>
</evidence>
<proteinExistence type="predicted"/>
<dbReference type="Gene3D" id="3.50.50.60">
    <property type="entry name" value="FAD/NAD(P)-binding domain"/>
    <property type="match status" value="1"/>
</dbReference>
<keyword evidence="2" id="KW-1185">Reference proteome</keyword>